<dbReference type="InterPro" id="IPR012257">
    <property type="entry name" value="Glc_ox_4Fe-4S"/>
</dbReference>
<dbReference type="PANTHER" id="PTHR32479">
    <property type="entry name" value="GLYCOLATE OXIDASE IRON-SULFUR SUBUNIT"/>
    <property type="match status" value="1"/>
</dbReference>
<keyword evidence="6" id="KW-0813">Transport</keyword>
<keyword evidence="3" id="KW-0677">Repeat</keyword>
<organism evidence="8 9">
    <name type="scientific">Microbispora maris</name>
    <dbReference type="NCBI Taxonomy" id="3144104"/>
    <lineage>
        <taxon>Bacteria</taxon>
        <taxon>Bacillati</taxon>
        <taxon>Actinomycetota</taxon>
        <taxon>Actinomycetes</taxon>
        <taxon>Streptosporangiales</taxon>
        <taxon>Streptosporangiaceae</taxon>
        <taxon>Microbispora</taxon>
    </lineage>
</organism>
<dbReference type="InterPro" id="IPR017896">
    <property type="entry name" value="4Fe4S_Fe-S-bd"/>
</dbReference>
<dbReference type="Proteomes" id="UP001447516">
    <property type="component" value="Unassembled WGS sequence"/>
</dbReference>
<keyword evidence="9" id="KW-1185">Reference proteome</keyword>
<gene>
    <name evidence="8" type="ORF">AAH991_15960</name>
</gene>
<comment type="function">
    <text evidence="6">Component of a complex that catalyzes the oxidation of glycolate to glyoxylate.</text>
</comment>
<dbReference type="Pfam" id="PF13183">
    <property type="entry name" value="Fer4_8"/>
    <property type="match status" value="1"/>
</dbReference>
<evidence type="ECO:0000256" key="3">
    <source>
        <dbReference type="ARBA" id="ARBA00022737"/>
    </source>
</evidence>
<dbReference type="PANTHER" id="PTHR32479:SF17">
    <property type="entry name" value="GLYCOLATE OXIDASE IRON-SULFUR SUBUNIT"/>
    <property type="match status" value="1"/>
</dbReference>
<comment type="caution">
    <text evidence="8">The sequence shown here is derived from an EMBL/GenBank/DDBJ whole genome shotgun (WGS) entry which is preliminary data.</text>
</comment>
<feature type="domain" description="4Fe-4S ferredoxin-type" evidence="7">
    <location>
        <begin position="1"/>
        <end position="29"/>
    </location>
</feature>
<dbReference type="PROSITE" id="PS51379">
    <property type="entry name" value="4FE4S_FER_2"/>
    <property type="match status" value="2"/>
</dbReference>
<sequence>MDPELIKDCVHCGFCLPTCPTYVLWGEEMDSPRGRIHLMGQHVEGTPVTDAMAGHFDACLGCMACVTACPSGVRYDRLIEQTRAVVEREHVRRPDERAIRALVFALFPYRRRLRAMRLPMRLSRRLQPFLERVNPSLGAMAELAPGVPRPVRLPPLVRARRRRRARVGLLTGCVQGEFFPQVNAATARVLALEGCDVVIPPRQGCCGALSLHSGREAEARRFARRTIAAFERAAVDAVVVNAAGCGSSMKDYAEVLADEPGWAARAEALRTRDLAEFLIELGPVAERRPLPVTVAYHDACHLAHAQGVRAQPRELLRAIPGLELREVEESAICCGSAGTYNLFRPEAARQLGDRKAERVLAAGADVLVSANPGCTMQIAAAVRRAGKGELRVAHTAEVLDASLRGLGPGILGRSPMRRRRRTR</sequence>
<dbReference type="Pfam" id="PF02754">
    <property type="entry name" value="CCG"/>
    <property type="match status" value="2"/>
</dbReference>
<proteinExistence type="predicted"/>
<feature type="domain" description="4Fe-4S ferredoxin-type" evidence="7">
    <location>
        <begin position="50"/>
        <end position="81"/>
    </location>
</feature>
<keyword evidence="2 6" id="KW-0479">Metal-binding</keyword>
<dbReference type="SUPFAM" id="SSF54862">
    <property type="entry name" value="4Fe-4S ferredoxins"/>
    <property type="match status" value="1"/>
</dbReference>
<evidence type="ECO:0000256" key="5">
    <source>
        <dbReference type="ARBA" id="ARBA00023014"/>
    </source>
</evidence>
<evidence type="ECO:0000256" key="4">
    <source>
        <dbReference type="ARBA" id="ARBA00023004"/>
    </source>
</evidence>
<evidence type="ECO:0000313" key="9">
    <source>
        <dbReference type="Proteomes" id="UP001447516"/>
    </source>
</evidence>
<evidence type="ECO:0000256" key="2">
    <source>
        <dbReference type="ARBA" id="ARBA00022723"/>
    </source>
</evidence>
<dbReference type="PIRSF" id="PIRSF000139">
    <property type="entry name" value="Glc_ox_4Fe-4S"/>
    <property type="match status" value="1"/>
</dbReference>
<comment type="catalytic activity">
    <reaction evidence="6">
        <text>glycolate + A = glyoxylate + AH2</text>
        <dbReference type="Rhea" id="RHEA:21264"/>
        <dbReference type="ChEBI" id="CHEBI:13193"/>
        <dbReference type="ChEBI" id="CHEBI:17499"/>
        <dbReference type="ChEBI" id="CHEBI:29805"/>
        <dbReference type="ChEBI" id="CHEBI:36655"/>
        <dbReference type="EC" id="1.1.99.14"/>
    </reaction>
</comment>
<dbReference type="InterPro" id="IPR004017">
    <property type="entry name" value="Cys_rich_dom"/>
</dbReference>
<evidence type="ECO:0000256" key="1">
    <source>
        <dbReference type="ARBA" id="ARBA00022485"/>
    </source>
</evidence>
<evidence type="ECO:0000313" key="8">
    <source>
        <dbReference type="EMBL" id="MEN3536610.1"/>
    </source>
</evidence>
<reference evidence="8 9" key="1">
    <citation type="submission" date="2024-05" db="EMBL/GenBank/DDBJ databases">
        <title>Microbispora sp.ZYX-F-249.</title>
        <authorList>
            <person name="Xie H."/>
        </authorList>
    </citation>
    <scope>NUCLEOTIDE SEQUENCE [LARGE SCALE GENOMIC DNA]</scope>
    <source>
        <strain evidence="8 9">ZYX-F-249</strain>
    </source>
</reference>
<comment type="cofactor">
    <cofactor evidence="6">
        <name>[4Fe-4S] cluster</name>
        <dbReference type="ChEBI" id="CHEBI:49883"/>
    </cofactor>
    <text evidence="6">Binds 2 [4Fe-4S] clusters.</text>
</comment>
<dbReference type="RefSeq" id="WP_346226594.1">
    <property type="nucleotide sequence ID" value="NZ_JBDJAW010000011.1"/>
</dbReference>
<keyword evidence="5 6" id="KW-0411">Iron-sulfur</keyword>
<evidence type="ECO:0000256" key="6">
    <source>
        <dbReference type="PIRNR" id="PIRNR000139"/>
    </source>
</evidence>
<dbReference type="EMBL" id="JBDJAW010000011">
    <property type="protein sequence ID" value="MEN3536610.1"/>
    <property type="molecule type" value="Genomic_DNA"/>
</dbReference>
<name>A0ABV0AS99_9ACTN</name>
<keyword evidence="1 6" id="KW-0004">4Fe-4S</keyword>
<dbReference type="Gene3D" id="1.10.1060.10">
    <property type="entry name" value="Alpha-helical ferredoxin"/>
    <property type="match status" value="1"/>
</dbReference>
<dbReference type="InterPro" id="IPR009051">
    <property type="entry name" value="Helical_ferredxn"/>
</dbReference>
<dbReference type="EC" id="1.1.99.14" evidence="6"/>
<keyword evidence="6" id="KW-0249">Electron transport</keyword>
<protein>
    <recommendedName>
        <fullName evidence="6">Glycolate oxidase iron-sulfur subunit</fullName>
        <ecNumber evidence="6">1.1.99.14</ecNumber>
    </recommendedName>
</protein>
<comment type="catalytic activity">
    <reaction evidence="6">
        <text>(R)-lactate + A = pyruvate + AH2</text>
        <dbReference type="Rhea" id="RHEA:15089"/>
        <dbReference type="ChEBI" id="CHEBI:13193"/>
        <dbReference type="ChEBI" id="CHEBI:15361"/>
        <dbReference type="ChEBI" id="CHEBI:16004"/>
        <dbReference type="ChEBI" id="CHEBI:17499"/>
    </reaction>
</comment>
<dbReference type="PROSITE" id="PS00198">
    <property type="entry name" value="4FE4S_FER_1"/>
    <property type="match status" value="2"/>
</dbReference>
<evidence type="ECO:0000259" key="7">
    <source>
        <dbReference type="PROSITE" id="PS51379"/>
    </source>
</evidence>
<keyword evidence="4 6" id="KW-0408">Iron</keyword>
<accession>A0ABV0AS99</accession>
<dbReference type="InterPro" id="IPR017900">
    <property type="entry name" value="4Fe4S_Fe_S_CS"/>
</dbReference>